<gene>
    <name evidence="2" type="ORF">LR394_16920</name>
</gene>
<organism evidence="2 3">
    <name type="scientific">Kineosporia babensis</name>
    <dbReference type="NCBI Taxonomy" id="499548"/>
    <lineage>
        <taxon>Bacteria</taxon>
        <taxon>Bacillati</taxon>
        <taxon>Actinomycetota</taxon>
        <taxon>Actinomycetes</taxon>
        <taxon>Kineosporiales</taxon>
        <taxon>Kineosporiaceae</taxon>
        <taxon>Kineosporia</taxon>
    </lineage>
</organism>
<proteinExistence type="predicted"/>
<keyword evidence="2" id="KW-0067">ATP-binding</keyword>
<feature type="domain" description="AAA+ ATPase" evidence="1">
    <location>
        <begin position="648"/>
        <end position="968"/>
    </location>
</feature>
<dbReference type="PANTHER" id="PTHR30121:SF6">
    <property type="entry name" value="SLR6007 PROTEIN"/>
    <property type="match status" value="1"/>
</dbReference>
<evidence type="ECO:0000259" key="1">
    <source>
        <dbReference type="SMART" id="SM00382"/>
    </source>
</evidence>
<dbReference type="PANTHER" id="PTHR30121">
    <property type="entry name" value="UNCHARACTERIZED PROTEIN YJGR-RELATED"/>
    <property type="match status" value="1"/>
</dbReference>
<dbReference type="Proteomes" id="UP001138997">
    <property type="component" value="Unassembled WGS sequence"/>
</dbReference>
<keyword evidence="2" id="KW-0547">Nucleotide-binding</keyword>
<dbReference type="Gene3D" id="3.40.50.300">
    <property type="entry name" value="P-loop containing nucleotide triphosphate hydrolases"/>
    <property type="match status" value="2"/>
</dbReference>
<reference evidence="2" key="1">
    <citation type="submission" date="2021-11" db="EMBL/GenBank/DDBJ databases">
        <title>Streptomyces corallinus and Kineosporia corallina sp. nov., two new coral-derived marine actinobacteria.</title>
        <authorList>
            <person name="Buangrab K."/>
            <person name="Sutthacheep M."/>
            <person name="Yeemin T."/>
            <person name="Harunari E."/>
            <person name="Igarashi Y."/>
            <person name="Sripreechasak P."/>
            <person name="Kanchanasin P."/>
            <person name="Tanasupawat S."/>
            <person name="Phongsopitanun W."/>
        </authorList>
    </citation>
    <scope>NUCLEOTIDE SEQUENCE</scope>
    <source>
        <strain evidence="2">JCM 31032</strain>
    </source>
</reference>
<name>A0A9X1NCS6_9ACTN</name>
<dbReference type="SUPFAM" id="SSF52540">
    <property type="entry name" value="P-loop containing nucleoside triphosphate hydrolases"/>
    <property type="match status" value="1"/>
</dbReference>
<protein>
    <submittedName>
        <fullName evidence="2">ATP-binding protein</fullName>
    </submittedName>
</protein>
<evidence type="ECO:0000313" key="2">
    <source>
        <dbReference type="EMBL" id="MCD5312592.1"/>
    </source>
</evidence>
<dbReference type="SMART" id="SM00382">
    <property type="entry name" value="AAA"/>
    <property type="match status" value="1"/>
</dbReference>
<dbReference type="EMBL" id="JAJOMB010000008">
    <property type="protein sequence ID" value="MCD5312592.1"/>
    <property type="molecule type" value="Genomic_DNA"/>
</dbReference>
<dbReference type="Pfam" id="PF01935">
    <property type="entry name" value="DUF87"/>
    <property type="match status" value="1"/>
</dbReference>
<dbReference type="InterPro" id="IPR002789">
    <property type="entry name" value="HerA_central"/>
</dbReference>
<evidence type="ECO:0000313" key="3">
    <source>
        <dbReference type="Proteomes" id="UP001138997"/>
    </source>
</evidence>
<dbReference type="GO" id="GO:0005524">
    <property type="term" value="F:ATP binding"/>
    <property type="evidence" value="ECO:0007669"/>
    <property type="project" value="UniProtKB-KW"/>
</dbReference>
<dbReference type="InterPro" id="IPR051162">
    <property type="entry name" value="T4SS_component"/>
</dbReference>
<dbReference type="InterPro" id="IPR027417">
    <property type="entry name" value="P-loop_NTPase"/>
</dbReference>
<dbReference type="RefSeq" id="WP_231442967.1">
    <property type="nucleotide sequence ID" value="NZ_JAJOMB010000008.1"/>
</dbReference>
<keyword evidence="3" id="KW-1185">Reference proteome</keyword>
<comment type="caution">
    <text evidence="2">The sequence shown here is derived from an EMBL/GenBank/DDBJ whole genome shotgun (WGS) entry which is preliminary data.</text>
</comment>
<dbReference type="AlphaFoldDB" id="A0A9X1NCS6"/>
<sequence length="1036" mass="112343">MATTPMTDQERQALTALRLNWVVSPQHAWNAAVNYVPAIHNVAAGQILRGIEDARGSRQNSPLGLVVEGEGGTGKTHMLSWVREQVQGQDGFFFLVEQTTGATFWDNVVQALLDGLWRAYPGSELTQLQTLLTGLEQRTGPIARNFRHAVQGRRVTPTILNMFTSKLSSSLRLRPALVETARALTLYASERAEEQDIAKAYFLPTDELDAEVRAAWGLQIKQPAHTVAGLIFELLALVGHSVISFDQIDGPLTDLQGDDERKASAAAIATGLMDLQSRAQRSLVMVVCLPVTWRRMTEEIGQTTVGDRFRRSTLSVIRTPEIARAIAVAHVEPCLKSAGYEPASPIWPIAETAFDSAVHLTPRQLLQKIDQHAQDCLLTDTFSEMQNFKGSPALKPAPRKPKPSPLDQRFAELKAAAKVERALTRQYEDVAVPALLRSGIAAWFTENGFSGAEYSLTTPPSTKPLTHAGFKRVIDLDNDLQEHYSFRAISPDHAPLGALSRLRNAMTAAGLGNSGSRNQLIILRQGSWSAGPKTQEAVQQFQAAGGRQLTVSLEDLQVLDALGVMLKEQHPELPAWLAQRRPASNTSLFGTALKTLMPKSKTKTVRPSDDTAPIPVITPPPAALDPSGISFGRVKEDDSPISIDLESLRKHMAVFAGSGSGKTVLLRRVIEECAIAGVSAIVLDPNNDLARLGDAWPEPPAAWQPGDQERSQEYLANTDVVVWTPLRENGRPLTFQPLPDFTSVMDDADEFRLAIDVAVSTLAPRVRATASTAKAERQKAVLRQALEQFAKDGGGSLEAFIDLLAELPPYISTINKAADLAYDMAQSLTAAMVNDPLFGGGGTPVDPQVLLTPAAGKRARISVISFIGLPDDEQRQGFISQLQMALFAWFKRNPAGDRPLGGLLVMDEAQTVAPSGTLTPSTNSTLILASQARKYGLGLIFATQAPKGLHNRIPGNATTQLFGLLNSPSQIEAARGLARDKGGEVPDIGRLKSGQFYLAAEGTSFRLTQTFLCLSHHPRSPLTPDEVLERSRKKAG</sequence>
<dbReference type="InterPro" id="IPR003593">
    <property type="entry name" value="AAA+_ATPase"/>
</dbReference>
<accession>A0A9X1NCS6</accession>